<dbReference type="EMBL" id="CP020918">
    <property type="protein sequence ID" value="AWG21861.1"/>
    <property type="molecule type" value="Genomic_DNA"/>
</dbReference>
<dbReference type="AlphaFoldDB" id="A0A2S1LDW4"/>
<evidence type="ECO:0000313" key="1">
    <source>
        <dbReference type="EMBL" id="AWG21861.1"/>
    </source>
</evidence>
<gene>
    <name evidence="1" type="ORF">FFWV33_10115</name>
</gene>
<dbReference type="Proteomes" id="UP000244527">
    <property type="component" value="Chromosome"/>
</dbReference>
<keyword evidence="2" id="KW-1185">Reference proteome</keyword>
<name>A0A2S1LDW4_9FLAO</name>
<dbReference type="KEGG" id="ffa:FFWV33_10115"/>
<accession>A0A2S1LDW4</accession>
<proteinExistence type="predicted"/>
<dbReference type="RefSeq" id="WP_108740797.1">
    <property type="nucleotide sequence ID" value="NZ_CP020918.1"/>
</dbReference>
<organism evidence="1 2">
    <name type="scientific">Flavobacterium faecale</name>
    <dbReference type="NCBI Taxonomy" id="1355330"/>
    <lineage>
        <taxon>Bacteria</taxon>
        <taxon>Pseudomonadati</taxon>
        <taxon>Bacteroidota</taxon>
        <taxon>Flavobacteriia</taxon>
        <taxon>Flavobacteriales</taxon>
        <taxon>Flavobacteriaceae</taxon>
        <taxon>Flavobacterium</taxon>
    </lineage>
</organism>
<reference evidence="1 2" key="1">
    <citation type="submission" date="2017-04" db="EMBL/GenBank/DDBJ databases">
        <title>Compelte genome sequence of WV33.</title>
        <authorList>
            <person name="Lee P.C."/>
        </authorList>
    </citation>
    <scope>NUCLEOTIDE SEQUENCE [LARGE SCALE GENOMIC DNA]</scope>
    <source>
        <strain evidence="1 2">WV33</strain>
    </source>
</reference>
<protein>
    <submittedName>
        <fullName evidence="1">Uncharacterized protein</fullName>
    </submittedName>
</protein>
<dbReference type="OrthoDB" id="1365026at2"/>
<evidence type="ECO:0000313" key="2">
    <source>
        <dbReference type="Proteomes" id="UP000244527"/>
    </source>
</evidence>
<sequence length="70" mass="8244">MLVTRQDILFLSNLSTTKELVAVDSIPSAFISDFKLYFFGKTLMKKDELLFAYPHDVKVWIRFMFNKYNG</sequence>